<name>A0A426XCC1_ENSVE</name>
<dbReference type="EMBL" id="AMZH03022679">
    <property type="protein sequence ID" value="RRT37115.1"/>
    <property type="molecule type" value="Genomic_DNA"/>
</dbReference>
<reference evidence="1 2" key="1">
    <citation type="journal article" date="2014" name="Agronomy (Basel)">
        <title>A Draft Genome Sequence for Ensete ventricosum, the Drought-Tolerant Tree Against Hunger.</title>
        <authorList>
            <person name="Harrison J."/>
            <person name="Moore K.A."/>
            <person name="Paszkiewicz K."/>
            <person name="Jones T."/>
            <person name="Grant M."/>
            <person name="Ambacheew D."/>
            <person name="Muzemil S."/>
            <person name="Studholme D.J."/>
        </authorList>
    </citation>
    <scope>NUCLEOTIDE SEQUENCE [LARGE SCALE GENOMIC DNA]</scope>
</reference>
<protein>
    <submittedName>
        <fullName evidence="1">Uncharacterized protein</fullName>
    </submittedName>
</protein>
<proteinExistence type="predicted"/>
<sequence>MCASSLVVGSTERRWSTVEWRELSSPAQQVGSWLVGSRVAKRCLGLGRQLVPARRSSREDSRRDLSDSQVISATGRSYMRSLLSLLLSMSSYFTTPSVVLTSRCASCLL</sequence>
<accession>A0A426XCC1</accession>
<dbReference type="AlphaFoldDB" id="A0A426XCC1"/>
<evidence type="ECO:0000313" key="1">
    <source>
        <dbReference type="EMBL" id="RRT37115.1"/>
    </source>
</evidence>
<evidence type="ECO:0000313" key="2">
    <source>
        <dbReference type="Proteomes" id="UP000287651"/>
    </source>
</evidence>
<dbReference type="Proteomes" id="UP000287651">
    <property type="component" value="Unassembled WGS sequence"/>
</dbReference>
<comment type="caution">
    <text evidence="1">The sequence shown here is derived from an EMBL/GenBank/DDBJ whole genome shotgun (WGS) entry which is preliminary data.</text>
</comment>
<organism evidence="1 2">
    <name type="scientific">Ensete ventricosum</name>
    <name type="common">Abyssinian banana</name>
    <name type="synonym">Musa ensete</name>
    <dbReference type="NCBI Taxonomy" id="4639"/>
    <lineage>
        <taxon>Eukaryota</taxon>
        <taxon>Viridiplantae</taxon>
        <taxon>Streptophyta</taxon>
        <taxon>Embryophyta</taxon>
        <taxon>Tracheophyta</taxon>
        <taxon>Spermatophyta</taxon>
        <taxon>Magnoliopsida</taxon>
        <taxon>Liliopsida</taxon>
        <taxon>Zingiberales</taxon>
        <taxon>Musaceae</taxon>
        <taxon>Ensete</taxon>
    </lineage>
</organism>
<gene>
    <name evidence="1" type="ORF">B296_00044406</name>
</gene>